<dbReference type="Pfam" id="PF13470">
    <property type="entry name" value="PIN_3"/>
    <property type="match status" value="1"/>
</dbReference>
<accession>A0A502GYW7</accession>
<name>A0A502GYW7_9BACT</name>
<dbReference type="InterPro" id="IPR002716">
    <property type="entry name" value="PIN_dom"/>
</dbReference>
<dbReference type="InterPro" id="IPR029060">
    <property type="entry name" value="PIN-like_dom_sf"/>
</dbReference>
<feature type="domain" description="PIN" evidence="1">
    <location>
        <begin position="5"/>
        <end position="118"/>
    </location>
</feature>
<protein>
    <submittedName>
        <fullName evidence="2">PIN domain-containing protein</fullName>
    </submittedName>
</protein>
<keyword evidence="3" id="KW-1185">Reference proteome</keyword>
<evidence type="ECO:0000313" key="3">
    <source>
        <dbReference type="Proteomes" id="UP000317646"/>
    </source>
</evidence>
<dbReference type="EMBL" id="RCYZ01000002">
    <property type="protein sequence ID" value="TPG67519.1"/>
    <property type="molecule type" value="Genomic_DNA"/>
</dbReference>
<dbReference type="AlphaFoldDB" id="A0A502GYW7"/>
<sequence>MKHFFVDTNVLLDFLMRRPPFAVAAAELFQLAEDRKIWLYCSSLSFSQAHYVLRKVAGSSEARALLVEIADIVTIVAIDSRNVHDALRSSFGDFEDALQHFAAIAEVDPALEAIVTRDPKGFAAGALPVLAPPAALAAALG</sequence>
<dbReference type="SUPFAM" id="SSF88723">
    <property type="entry name" value="PIN domain-like"/>
    <property type="match status" value="1"/>
</dbReference>
<organism evidence="2 3">
    <name type="scientific">Hymenobacter nivis</name>
    <dbReference type="NCBI Taxonomy" id="1850093"/>
    <lineage>
        <taxon>Bacteria</taxon>
        <taxon>Pseudomonadati</taxon>
        <taxon>Bacteroidota</taxon>
        <taxon>Cytophagia</taxon>
        <taxon>Cytophagales</taxon>
        <taxon>Hymenobacteraceae</taxon>
        <taxon>Hymenobacter</taxon>
    </lineage>
</organism>
<dbReference type="CDD" id="cd09854">
    <property type="entry name" value="PIN_VapC-like"/>
    <property type="match status" value="1"/>
</dbReference>
<comment type="caution">
    <text evidence="2">The sequence shown here is derived from an EMBL/GenBank/DDBJ whole genome shotgun (WGS) entry which is preliminary data.</text>
</comment>
<evidence type="ECO:0000259" key="1">
    <source>
        <dbReference type="Pfam" id="PF13470"/>
    </source>
</evidence>
<dbReference type="Gene3D" id="3.40.50.1010">
    <property type="entry name" value="5'-nuclease"/>
    <property type="match status" value="1"/>
</dbReference>
<dbReference type="Proteomes" id="UP000317646">
    <property type="component" value="Unassembled WGS sequence"/>
</dbReference>
<gene>
    <name evidence="2" type="ORF">EAH73_07360</name>
</gene>
<evidence type="ECO:0000313" key="2">
    <source>
        <dbReference type="EMBL" id="TPG67519.1"/>
    </source>
</evidence>
<reference evidence="2 3" key="1">
    <citation type="journal article" date="2019" name="Environ. Microbiol.">
        <title>Species interactions and distinct microbial communities in high Arctic permafrost affected cryosols are associated with the CH4 and CO2 gas fluxes.</title>
        <authorList>
            <person name="Altshuler I."/>
            <person name="Hamel J."/>
            <person name="Turney S."/>
            <person name="Magnuson E."/>
            <person name="Levesque R."/>
            <person name="Greer C."/>
            <person name="Whyte L.G."/>
        </authorList>
    </citation>
    <scope>NUCLEOTIDE SEQUENCE [LARGE SCALE GENOMIC DNA]</scope>
    <source>
        <strain evidence="2 3">S9.2P</strain>
    </source>
</reference>
<proteinExistence type="predicted"/>